<dbReference type="EMBL" id="FOZV01000001">
    <property type="protein sequence ID" value="SFS35237.1"/>
    <property type="molecule type" value="Genomic_DNA"/>
</dbReference>
<dbReference type="InterPro" id="IPR001206">
    <property type="entry name" value="Diacylglycerol_kinase_cat_dom"/>
</dbReference>
<keyword evidence="3" id="KW-1185">Reference proteome</keyword>
<dbReference type="InterPro" id="IPR017438">
    <property type="entry name" value="ATP-NAD_kinase_N"/>
</dbReference>
<name>A0A1I6P4X3_9CAUL</name>
<gene>
    <name evidence="2" type="ORF">SAMN05192570_0840</name>
</gene>
<feature type="domain" description="DAGKc" evidence="1">
    <location>
        <begin position="32"/>
        <end position="143"/>
    </location>
</feature>
<organism evidence="2 3">
    <name type="scientific">Brevundimonas viscosa</name>
    <dbReference type="NCBI Taxonomy" id="871741"/>
    <lineage>
        <taxon>Bacteria</taxon>
        <taxon>Pseudomonadati</taxon>
        <taxon>Pseudomonadota</taxon>
        <taxon>Alphaproteobacteria</taxon>
        <taxon>Caulobacterales</taxon>
        <taxon>Caulobacteraceae</taxon>
        <taxon>Brevundimonas</taxon>
    </lineage>
</organism>
<dbReference type="AlphaFoldDB" id="A0A1I6P4X3"/>
<dbReference type="Proteomes" id="UP000198788">
    <property type="component" value="Unassembled WGS sequence"/>
</dbReference>
<dbReference type="RefSeq" id="WP_092307028.1">
    <property type="nucleotide sequence ID" value="NZ_FOZV01000001.1"/>
</dbReference>
<dbReference type="InterPro" id="IPR016064">
    <property type="entry name" value="NAD/diacylglycerol_kinase_sf"/>
</dbReference>
<dbReference type="GO" id="GO:0016301">
    <property type="term" value="F:kinase activity"/>
    <property type="evidence" value="ECO:0007669"/>
    <property type="project" value="UniProtKB-KW"/>
</dbReference>
<keyword evidence="2" id="KW-0418">Kinase</keyword>
<dbReference type="Pfam" id="PF00781">
    <property type="entry name" value="DAGK_cat"/>
    <property type="match status" value="1"/>
</dbReference>
<dbReference type="STRING" id="871741.SAMN05192570_0840"/>
<accession>A0A1I6P4X3</accession>
<sequence length="322" mass="34335">MSEATVTVVDPATPSDGAADACELTSHVRLTRVIMLINPLSGSVGPNAAEEALEILSRYACETTVVSLEPASFEAQVQAAFDERPDALFVLAGDGTAGTIASRAGPDGPLVAPLPGGTMNMLPKALYGSSDWKTALKVSLEEGTSHDIAGGEVADGDVRRAFFCAAVFGAPALWAPAREAIRLRRLRLAWLYARRALKRAFTGRLRYILDNQPERRAEALVLIGPMISKAIDEDAGLEAAAMNPADAGEAFRLAAHAVFDDWRLDPSVTTRPAQRVRLRARSRIPAVIDGEPLLLHHEASVRFLPKAFRALAPVPAAAEDSV</sequence>
<reference evidence="3" key="1">
    <citation type="submission" date="2016-10" db="EMBL/GenBank/DDBJ databases">
        <authorList>
            <person name="Varghese N."/>
            <person name="Submissions S."/>
        </authorList>
    </citation>
    <scope>NUCLEOTIDE SEQUENCE [LARGE SCALE GENOMIC DNA]</scope>
    <source>
        <strain evidence="3">CGMCC 1.10683</strain>
    </source>
</reference>
<dbReference type="SUPFAM" id="SSF111331">
    <property type="entry name" value="NAD kinase/diacylglycerol kinase-like"/>
    <property type="match status" value="1"/>
</dbReference>
<keyword evidence="2" id="KW-0808">Transferase</keyword>
<evidence type="ECO:0000313" key="2">
    <source>
        <dbReference type="EMBL" id="SFS35237.1"/>
    </source>
</evidence>
<proteinExistence type="predicted"/>
<dbReference type="Gene3D" id="2.60.200.40">
    <property type="match status" value="1"/>
</dbReference>
<protein>
    <submittedName>
        <fullName evidence="2">Diacylglycerol kinase family enzyme</fullName>
    </submittedName>
</protein>
<evidence type="ECO:0000313" key="3">
    <source>
        <dbReference type="Proteomes" id="UP000198788"/>
    </source>
</evidence>
<dbReference type="Gene3D" id="3.40.50.10330">
    <property type="entry name" value="Probable inorganic polyphosphate/atp-NAD kinase, domain 1"/>
    <property type="match status" value="1"/>
</dbReference>
<evidence type="ECO:0000259" key="1">
    <source>
        <dbReference type="Pfam" id="PF00781"/>
    </source>
</evidence>
<dbReference type="OrthoDB" id="7199213at2"/>